<accession>A0A2V3IE51</accession>
<dbReference type="Proteomes" id="UP000247409">
    <property type="component" value="Unassembled WGS sequence"/>
</dbReference>
<proteinExistence type="inferred from homology"/>
<evidence type="ECO:0000256" key="1">
    <source>
        <dbReference type="ARBA" id="ARBA00006484"/>
    </source>
</evidence>
<dbReference type="OrthoDB" id="3185at2759"/>
<name>A0A2V3IE51_9FLOR</name>
<evidence type="ECO:0000313" key="3">
    <source>
        <dbReference type="EMBL" id="PXF40298.1"/>
    </source>
</evidence>
<organism evidence="3 4">
    <name type="scientific">Gracilariopsis chorda</name>
    <dbReference type="NCBI Taxonomy" id="448386"/>
    <lineage>
        <taxon>Eukaryota</taxon>
        <taxon>Rhodophyta</taxon>
        <taxon>Florideophyceae</taxon>
        <taxon>Rhodymeniophycidae</taxon>
        <taxon>Gracilariales</taxon>
        <taxon>Gracilariaceae</taxon>
        <taxon>Gracilariopsis</taxon>
    </lineage>
</organism>
<dbReference type="AlphaFoldDB" id="A0A2V3IE51"/>
<dbReference type="PANTHER" id="PTHR43899">
    <property type="entry name" value="RH59310P"/>
    <property type="match status" value="1"/>
</dbReference>
<evidence type="ECO:0000313" key="4">
    <source>
        <dbReference type="Proteomes" id="UP000247409"/>
    </source>
</evidence>
<dbReference type="InterPro" id="IPR051019">
    <property type="entry name" value="VLCFA-Steroid_DH"/>
</dbReference>
<dbReference type="EMBL" id="NBIV01000316">
    <property type="protein sequence ID" value="PXF40298.1"/>
    <property type="molecule type" value="Genomic_DNA"/>
</dbReference>
<keyword evidence="2" id="KW-0560">Oxidoreductase</keyword>
<dbReference type="InterPro" id="IPR002347">
    <property type="entry name" value="SDR_fam"/>
</dbReference>
<sequence length="144" mass="15997">MDHIEAIRGVKITNDSYQQRGHSFEMPTDFIDMDEHSIERMMLVNIRSTNRMTKMVLPHMVSSKKGIIMCLSSGGGAVMPAPMLSPYTGTKTYNDAFAVSLNGELRPHGVHEHSLTPFFAEGSMAKMPRSCTVPKAERIVKNAL</sequence>
<comment type="caution">
    <text evidence="3">The sequence shown here is derived from an EMBL/GenBank/DDBJ whole genome shotgun (WGS) entry which is preliminary data.</text>
</comment>
<dbReference type="Pfam" id="PF00106">
    <property type="entry name" value="adh_short"/>
    <property type="match status" value="1"/>
</dbReference>
<dbReference type="GO" id="GO:0016491">
    <property type="term" value="F:oxidoreductase activity"/>
    <property type="evidence" value="ECO:0007669"/>
    <property type="project" value="UniProtKB-KW"/>
</dbReference>
<dbReference type="STRING" id="448386.A0A2V3IE51"/>
<gene>
    <name evidence="3" type="ORF">BWQ96_09990</name>
</gene>
<protein>
    <submittedName>
        <fullName evidence="3">Very-long-chain 3-oxoacyl-CoA reductase</fullName>
    </submittedName>
</protein>
<dbReference type="Gene3D" id="3.40.50.720">
    <property type="entry name" value="NAD(P)-binding Rossmann-like Domain"/>
    <property type="match status" value="1"/>
</dbReference>
<dbReference type="InterPro" id="IPR036291">
    <property type="entry name" value="NAD(P)-bd_dom_sf"/>
</dbReference>
<dbReference type="PANTHER" id="PTHR43899:SF13">
    <property type="entry name" value="RH59310P"/>
    <property type="match status" value="1"/>
</dbReference>
<comment type="similarity">
    <text evidence="1">Belongs to the short-chain dehydrogenases/reductases (SDR) family.</text>
</comment>
<dbReference type="SUPFAM" id="SSF51735">
    <property type="entry name" value="NAD(P)-binding Rossmann-fold domains"/>
    <property type="match status" value="1"/>
</dbReference>
<evidence type="ECO:0000256" key="2">
    <source>
        <dbReference type="ARBA" id="ARBA00023002"/>
    </source>
</evidence>
<keyword evidence="4" id="KW-1185">Reference proteome</keyword>
<reference evidence="3 4" key="1">
    <citation type="journal article" date="2018" name="Mol. Biol. Evol.">
        <title>Analysis of the draft genome of the red seaweed Gracilariopsis chorda provides insights into genome size evolution in Rhodophyta.</title>
        <authorList>
            <person name="Lee J."/>
            <person name="Yang E.C."/>
            <person name="Graf L."/>
            <person name="Yang J.H."/>
            <person name="Qiu H."/>
            <person name="Zel Zion U."/>
            <person name="Chan C.X."/>
            <person name="Stephens T.G."/>
            <person name="Weber A.P.M."/>
            <person name="Boo G.H."/>
            <person name="Boo S.M."/>
            <person name="Kim K.M."/>
            <person name="Shin Y."/>
            <person name="Jung M."/>
            <person name="Lee S.J."/>
            <person name="Yim H.S."/>
            <person name="Lee J.H."/>
            <person name="Bhattacharya D."/>
            <person name="Yoon H.S."/>
        </authorList>
    </citation>
    <scope>NUCLEOTIDE SEQUENCE [LARGE SCALE GENOMIC DNA]</scope>
    <source>
        <strain evidence="3 4">SKKU-2015</strain>
        <tissue evidence="3">Whole body</tissue>
    </source>
</reference>